<dbReference type="InterPro" id="IPR052179">
    <property type="entry name" value="DD-CPase-like"/>
</dbReference>
<gene>
    <name evidence="3" type="ORF">WMO29_04865</name>
</gene>
<feature type="region of interest" description="Disordered" evidence="1">
    <location>
        <begin position="272"/>
        <end position="318"/>
    </location>
</feature>
<dbReference type="InterPro" id="IPR003709">
    <property type="entry name" value="VanY-like_core_dom"/>
</dbReference>
<evidence type="ECO:0000313" key="3">
    <source>
        <dbReference type="EMBL" id="MEQ2471822.1"/>
    </source>
</evidence>
<reference evidence="3 4" key="1">
    <citation type="submission" date="2024-03" db="EMBL/GenBank/DDBJ databases">
        <title>Human intestinal bacterial collection.</title>
        <authorList>
            <person name="Pauvert C."/>
            <person name="Hitch T.C.A."/>
            <person name="Clavel T."/>
        </authorList>
    </citation>
    <scope>NUCLEOTIDE SEQUENCE [LARGE SCALE GENOMIC DNA]</scope>
    <source>
        <strain evidence="3 4">CLA-AA-H132</strain>
    </source>
</reference>
<name>A0ABV1FEL8_9FIRM</name>
<dbReference type="CDD" id="cd14852">
    <property type="entry name" value="LD-carboxypeptidase"/>
    <property type="match status" value="1"/>
</dbReference>
<feature type="domain" description="D-alanyl-D-alanine carboxypeptidase-like core" evidence="2">
    <location>
        <begin position="106"/>
        <end position="242"/>
    </location>
</feature>
<organism evidence="3 4">
    <name type="scientific">Laedolimicola intestinihominis</name>
    <dbReference type="NCBI Taxonomy" id="3133166"/>
    <lineage>
        <taxon>Bacteria</taxon>
        <taxon>Bacillati</taxon>
        <taxon>Bacillota</taxon>
        <taxon>Clostridia</taxon>
        <taxon>Lachnospirales</taxon>
        <taxon>Lachnospiraceae</taxon>
        <taxon>Laedolimicola</taxon>
    </lineage>
</organism>
<dbReference type="EMBL" id="JBBMFE010000003">
    <property type="protein sequence ID" value="MEQ2471822.1"/>
    <property type="molecule type" value="Genomic_DNA"/>
</dbReference>
<evidence type="ECO:0000313" key="4">
    <source>
        <dbReference type="Proteomes" id="UP001438008"/>
    </source>
</evidence>
<comment type="caution">
    <text evidence="3">The sequence shown here is derived from an EMBL/GenBank/DDBJ whole genome shotgun (WGS) entry which is preliminary data.</text>
</comment>
<evidence type="ECO:0000259" key="2">
    <source>
        <dbReference type="Pfam" id="PF02557"/>
    </source>
</evidence>
<dbReference type="RefSeq" id="WP_178038578.1">
    <property type="nucleotide sequence ID" value="NZ_JBBMFE010000003.1"/>
</dbReference>
<evidence type="ECO:0000256" key="1">
    <source>
        <dbReference type="SAM" id="MobiDB-lite"/>
    </source>
</evidence>
<accession>A0ABV1FEL8</accession>
<dbReference type="Gene3D" id="3.30.1380.10">
    <property type="match status" value="1"/>
</dbReference>
<protein>
    <submittedName>
        <fullName evidence="3">M15 family metallopeptidase</fullName>
    </submittedName>
</protein>
<feature type="compositionally biased region" description="Basic and acidic residues" evidence="1">
    <location>
        <begin position="275"/>
        <end position="287"/>
    </location>
</feature>
<dbReference type="Pfam" id="PF02557">
    <property type="entry name" value="VanY"/>
    <property type="match status" value="1"/>
</dbReference>
<keyword evidence="4" id="KW-1185">Reference proteome</keyword>
<dbReference type="SUPFAM" id="SSF55166">
    <property type="entry name" value="Hedgehog/DD-peptidase"/>
    <property type="match status" value="1"/>
</dbReference>
<dbReference type="PANTHER" id="PTHR34385:SF1">
    <property type="entry name" value="PEPTIDOGLYCAN L-ALANYL-D-GLUTAMATE ENDOPEPTIDASE CWLK"/>
    <property type="match status" value="1"/>
</dbReference>
<sequence>MTGRQKKRAWIFTGAVCTMLGMGAFIGQVYAQSLEEPVLTTSEEALPDVLEAEETKEFVTEYTDGEEKTEDTEENLPEDWNLILVNKTHPIPEDYQVELKSIGSGHQIDARAYDDFKAMIQASKKDGVTIYVSSSYRDMNKQITLYEKKTDSYLQQGYSLEDALSKAGQVVAVPGTSEHHLGLAIDVVSSEYRKLDEKQENTKGFQWMKEHSWEYGFILRYPNGSTDITGIIYEPWHFRYVGLEAAKEIYERDITLEEYLGARPVSEGEAVTYDYKPEKKQKQKHEAPVTNEESVPEEAPAINETLMPEETQAAGEGL</sequence>
<dbReference type="PANTHER" id="PTHR34385">
    <property type="entry name" value="D-ALANYL-D-ALANINE CARBOXYPEPTIDASE"/>
    <property type="match status" value="1"/>
</dbReference>
<dbReference type="Proteomes" id="UP001438008">
    <property type="component" value="Unassembled WGS sequence"/>
</dbReference>
<dbReference type="InterPro" id="IPR058193">
    <property type="entry name" value="VanY/YodJ_core_dom"/>
</dbReference>
<dbReference type="InterPro" id="IPR009045">
    <property type="entry name" value="Zn_M74/Hedgehog-like"/>
</dbReference>
<proteinExistence type="predicted"/>